<dbReference type="PRINTS" id="PR00081">
    <property type="entry name" value="GDHRDH"/>
</dbReference>
<name>A0A7W9L869_9ACTN</name>
<dbReference type="GO" id="GO:0016491">
    <property type="term" value="F:oxidoreductase activity"/>
    <property type="evidence" value="ECO:0007669"/>
    <property type="project" value="UniProtKB-KW"/>
</dbReference>
<dbReference type="SUPFAM" id="SSF51735">
    <property type="entry name" value="NAD(P)-binding Rossmann-fold domains"/>
    <property type="match status" value="1"/>
</dbReference>
<dbReference type="PANTHER" id="PTHR43639">
    <property type="entry name" value="OXIDOREDUCTASE, SHORT-CHAIN DEHYDROGENASE/REDUCTASE FAMILY (AFU_ORTHOLOGUE AFUA_5G02870)"/>
    <property type="match status" value="1"/>
</dbReference>
<organism evidence="3 4">
    <name type="scientific">Nonomuraea jabiensis</name>
    <dbReference type="NCBI Taxonomy" id="882448"/>
    <lineage>
        <taxon>Bacteria</taxon>
        <taxon>Bacillati</taxon>
        <taxon>Actinomycetota</taxon>
        <taxon>Actinomycetes</taxon>
        <taxon>Streptosporangiales</taxon>
        <taxon>Streptosporangiaceae</taxon>
        <taxon>Nonomuraea</taxon>
    </lineage>
</organism>
<keyword evidence="2" id="KW-0560">Oxidoreductase</keyword>
<comment type="caution">
    <text evidence="3">The sequence shown here is derived from an EMBL/GenBank/DDBJ whole genome shotgun (WGS) entry which is preliminary data.</text>
</comment>
<gene>
    <name evidence="3" type="ORF">HD596_001008</name>
</gene>
<dbReference type="PROSITE" id="PS00061">
    <property type="entry name" value="ADH_SHORT"/>
    <property type="match status" value="1"/>
</dbReference>
<evidence type="ECO:0000256" key="2">
    <source>
        <dbReference type="ARBA" id="ARBA00023002"/>
    </source>
</evidence>
<accession>A0A7W9L869</accession>
<protein>
    <submittedName>
        <fullName evidence="3">NAD(P)-dependent dehydrogenase (Short-subunit alcohol dehydrogenase family)</fullName>
    </submittedName>
</protein>
<dbReference type="Pfam" id="PF13561">
    <property type="entry name" value="adh_short_C2"/>
    <property type="match status" value="1"/>
</dbReference>
<evidence type="ECO:0000313" key="4">
    <source>
        <dbReference type="Proteomes" id="UP000579153"/>
    </source>
</evidence>
<dbReference type="Proteomes" id="UP000579153">
    <property type="component" value="Unassembled WGS sequence"/>
</dbReference>
<dbReference type="PRINTS" id="PR00080">
    <property type="entry name" value="SDRFAMILY"/>
</dbReference>
<dbReference type="InterPro" id="IPR002347">
    <property type="entry name" value="SDR_fam"/>
</dbReference>
<evidence type="ECO:0000313" key="3">
    <source>
        <dbReference type="EMBL" id="MBB5774252.1"/>
    </source>
</evidence>
<dbReference type="Gene3D" id="3.40.50.720">
    <property type="entry name" value="NAD(P)-binding Rossmann-like Domain"/>
    <property type="match status" value="1"/>
</dbReference>
<dbReference type="FunFam" id="3.40.50.720:FF:000084">
    <property type="entry name" value="Short-chain dehydrogenase reductase"/>
    <property type="match status" value="1"/>
</dbReference>
<keyword evidence="4" id="KW-1185">Reference proteome</keyword>
<proteinExistence type="inferred from homology"/>
<dbReference type="EMBL" id="JACHMB010000001">
    <property type="protein sequence ID" value="MBB5774252.1"/>
    <property type="molecule type" value="Genomic_DNA"/>
</dbReference>
<dbReference type="InterPro" id="IPR036291">
    <property type="entry name" value="NAD(P)-bd_dom_sf"/>
</dbReference>
<dbReference type="InterPro" id="IPR020904">
    <property type="entry name" value="Sc_DH/Rdtase_CS"/>
</dbReference>
<reference evidence="3 4" key="1">
    <citation type="submission" date="2020-08" db="EMBL/GenBank/DDBJ databases">
        <title>Sequencing the genomes of 1000 actinobacteria strains.</title>
        <authorList>
            <person name="Klenk H.-P."/>
        </authorList>
    </citation>
    <scope>NUCLEOTIDE SEQUENCE [LARGE SCALE GENOMIC DNA]</scope>
    <source>
        <strain evidence="3 4">DSM 45507</strain>
    </source>
</reference>
<comment type="similarity">
    <text evidence="1">Belongs to the short-chain dehydrogenases/reductases (SDR) family.</text>
</comment>
<dbReference type="PANTHER" id="PTHR43639:SF1">
    <property type="entry name" value="SHORT-CHAIN DEHYDROGENASE_REDUCTASE FAMILY PROTEIN"/>
    <property type="match status" value="1"/>
</dbReference>
<dbReference type="AlphaFoldDB" id="A0A7W9L869"/>
<sequence>MGSLEGKVAIVTGAGQGIGRGIATAMAKEGASIAVVDLNAEAAAGTAGEIERLGAAAIPLTCDIRDSAAVGAAVAAVVERFGTVDILVNNAMAARVGVPLEEITDEDLELAFRTGPMASTYFMRACFPHLKGGGRVINLRSGSEIQGLVGYAAYVSAKAAVGGLTRTAAREWGAHDITVNAICPFALSEGAKSYFDSRPDELDAALSGLSLRRTGDAEADIGRAAVFLAGPDASFITGCSIMVDGGGSFLG</sequence>
<dbReference type="RefSeq" id="WP_185068098.1">
    <property type="nucleotide sequence ID" value="NZ_JACHMB010000001.1"/>
</dbReference>
<evidence type="ECO:0000256" key="1">
    <source>
        <dbReference type="ARBA" id="ARBA00006484"/>
    </source>
</evidence>